<keyword evidence="2" id="KW-1185">Reference proteome</keyword>
<dbReference type="AlphaFoldDB" id="A0A8X6ME09"/>
<accession>A0A8X6ME09</accession>
<dbReference type="Proteomes" id="UP000887013">
    <property type="component" value="Unassembled WGS sequence"/>
</dbReference>
<sequence>MSHEVSHKWQSGFEDSQTVITMEANFPFPYADVVVAIHCSLKSFVAEDAFVVSVFSHFELPASCPSNGCYKKICFTVKTNIISYYLTIALR</sequence>
<dbReference type="EMBL" id="BMAW01044496">
    <property type="protein sequence ID" value="GFS45041.1"/>
    <property type="molecule type" value="Genomic_DNA"/>
</dbReference>
<evidence type="ECO:0000313" key="1">
    <source>
        <dbReference type="EMBL" id="GFS45041.1"/>
    </source>
</evidence>
<evidence type="ECO:0000313" key="2">
    <source>
        <dbReference type="Proteomes" id="UP000887013"/>
    </source>
</evidence>
<protein>
    <submittedName>
        <fullName evidence="1">Uncharacterized protein</fullName>
    </submittedName>
</protein>
<gene>
    <name evidence="1" type="ORF">NPIL_634361</name>
</gene>
<comment type="caution">
    <text evidence="1">The sequence shown here is derived from an EMBL/GenBank/DDBJ whole genome shotgun (WGS) entry which is preliminary data.</text>
</comment>
<organism evidence="1 2">
    <name type="scientific">Nephila pilipes</name>
    <name type="common">Giant wood spider</name>
    <name type="synonym">Nephila maculata</name>
    <dbReference type="NCBI Taxonomy" id="299642"/>
    <lineage>
        <taxon>Eukaryota</taxon>
        <taxon>Metazoa</taxon>
        <taxon>Ecdysozoa</taxon>
        <taxon>Arthropoda</taxon>
        <taxon>Chelicerata</taxon>
        <taxon>Arachnida</taxon>
        <taxon>Araneae</taxon>
        <taxon>Araneomorphae</taxon>
        <taxon>Entelegynae</taxon>
        <taxon>Araneoidea</taxon>
        <taxon>Nephilidae</taxon>
        <taxon>Nephila</taxon>
    </lineage>
</organism>
<proteinExistence type="predicted"/>
<name>A0A8X6ME09_NEPPI</name>
<reference evidence="1" key="1">
    <citation type="submission" date="2020-08" db="EMBL/GenBank/DDBJ databases">
        <title>Multicomponent nature underlies the extraordinary mechanical properties of spider dragline silk.</title>
        <authorList>
            <person name="Kono N."/>
            <person name="Nakamura H."/>
            <person name="Mori M."/>
            <person name="Yoshida Y."/>
            <person name="Ohtoshi R."/>
            <person name="Malay A.D."/>
            <person name="Moran D.A.P."/>
            <person name="Tomita M."/>
            <person name="Numata K."/>
            <person name="Arakawa K."/>
        </authorList>
    </citation>
    <scope>NUCLEOTIDE SEQUENCE</scope>
</reference>